<evidence type="ECO:0000313" key="12">
    <source>
        <dbReference type="EMBL" id="RVV99609.1"/>
    </source>
</evidence>
<dbReference type="EMBL" id="RQXX01000001">
    <property type="protein sequence ID" value="RVV99609.1"/>
    <property type="molecule type" value="Genomic_DNA"/>
</dbReference>
<dbReference type="InterPro" id="IPR000811">
    <property type="entry name" value="Glyco_trans_35"/>
</dbReference>
<evidence type="ECO:0000256" key="7">
    <source>
        <dbReference type="ARBA" id="ARBA00022898"/>
    </source>
</evidence>
<evidence type="ECO:0000256" key="11">
    <source>
        <dbReference type="RuleBase" id="RU000587"/>
    </source>
</evidence>
<dbReference type="Gene3D" id="3.40.50.2000">
    <property type="entry name" value="Glycogen Phosphorylase B"/>
    <property type="match status" value="2"/>
</dbReference>
<dbReference type="PANTHER" id="PTHR11468">
    <property type="entry name" value="GLYCOGEN PHOSPHORYLASE"/>
    <property type="match status" value="1"/>
</dbReference>
<keyword evidence="5 11" id="KW-0328">Glycosyltransferase</keyword>
<keyword evidence="7 10" id="KW-0663">Pyridoxal phosphate</keyword>
<comment type="function">
    <text evidence="11">Allosteric enzyme that catalyzes the rate-limiting step in glycogen catabolism, the phosphorolytic cleavage of glycogen to produce glucose-1-phosphate, and plays a central role in maintaining cellular and organismal glucose homeostasis.</text>
</comment>
<comment type="catalytic activity">
    <reaction evidence="1 11">
        <text>[(1-&gt;4)-alpha-D-glucosyl](n) + phosphate = [(1-&gt;4)-alpha-D-glucosyl](n-1) + alpha-D-glucose 1-phosphate</text>
        <dbReference type="Rhea" id="RHEA:41732"/>
        <dbReference type="Rhea" id="RHEA-COMP:9584"/>
        <dbReference type="Rhea" id="RHEA-COMP:9586"/>
        <dbReference type="ChEBI" id="CHEBI:15444"/>
        <dbReference type="ChEBI" id="CHEBI:43474"/>
        <dbReference type="ChEBI" id="CHEBI:58601"/>
        <dbReference type="EC" id="2.4.1.1"/>
    </reaction>
</comment>
<dbReference type="InterPro" id="IPR035090">
    <property type="entry name" value="Pyridoxal_P_attach_site"/>
</dbReference>
<evidence type="ECO:0000256" key="5">
    <source>
        <dbReference type="ARBA" id="ARBA00022676"/>
    </source>
</evidence>
<dbReference type="AlphaFoldDB" id="A0A438ALR1"/>
<evidence type="ECO:0000256" key="4">
    <source>
        <dbReference type="ARBA" id="ARBA00022533"/>
    </source>
</evidence>
<keyword evidence="8 11" id="KW-0119">Carbohydrate metabolism</keyword>
<dbReference type="PIRSF" id="PIRSF000460">
    <property type="entry name" value="Pprylas_GlgP"/>
    <property type="match status" value="1"/>
</dbReference>
<dbReference type="GO" id="GO:0005980">
    <property type="term" value="P:glycogen catabolic process"/>
    <property type="evidence" value="ECO:0007669"/>
    <property type="project" value="TreeGrafter"/>
</dbReference>
<evidence type="ECO:0000256" key="2">
    <source>
        <dbReference type="ARBA" id="ARBA00001933"/>
    </source>
</evidence>
<evidence type="ECO:0000256" key="8">
    <source>
        <dbReference type="ARBA" id="ARBA00023277"/>
    </source>
</evidence>
<comment type="function">
    <text evidence="9">Phosphorylase is an important allosteric enzyme in carbohydrate metabolism. Enzymes from different sources differ in their regulatory mechanisms and in their natural substrates. However, all known phosphorylases share catalytic and structural properties.</text>
</comment>
<dbReference type="OrthoDB" id="7229284at2"/>
<organism evidence="12 13">
    <name type="scientific">Mesobaculum littorinae</name>
    <dbReference type="NCBI Taxonomy" id="2486419"/>
    <lineage>
        <taxon>Bacteria</taxon>
        <taxon>Pseudomonadati</taxon>
        <taxon>Pseudomonadota</taxon>
        <taxon>Alphaproteobacteria</taxon>
        <taxon>Rhodobacterales</taxon>
        <taxon>Roseobacteraceae</taxon>
        <taxon>Mesobaculum</taxon>
    </lineage>
</organism>
<keyword evidence="13" id="KW-1185">Reference proteome</keyword>
<sequence>MPAAAAFRDSLLRHLTYSLGKAPENADITDWRIALSLAVRDRMVDPWFASARATQEGGHKRVYYLSMEFLIGRLLEDAVVNLGLLDVAADTMHELGLSLSDVLADEPDAALGNGGLGRLAACFLESLSTIGCPAVGYGIRYEHGLFKQSFRDGRQIESPEDWLQQDHAWEFERSGVSFDVGFGGDVVERGGHCVWRPDETVIAAAYDTPVVGWRGNWANTLRLWSAKPTTIFDLARFNRGEYAAAAEPETLARTITRVLYPDDSTDEGKRLRLKQEFFFTAASLRDILRRFGSEFDDLKQLPKKAAIQLNDTHPAIAGPELVRLLHDERGMSLDCAIKTAQATLNYTNHTLLPEALERWSEGLMRELLPRHMALIERIDDAHHQAYPSRTVSLVENGDVKMGELAFVMANRVNGVSALHTDLMKQTVFKDLHALHPERIVNETNGVTPRRWVLSANPRLSTLLAGRIGLGWVDDLQQLERIEPMVDDKAFRDQYAAAKRANKAGLSDWLRDTQDVSVDPDAMFDVQIKRIHEYKRQHLNILEAIALWQAIHDQPNADWTPRVKIFGGKAAPGYVFAKEIIYLINSVAKVLNSDPVTSKFLKVIYPPNYNVSLAEQLIPATDLSEQISTAGKEASGTGNMKFALNGALTVGTLDGANVEIRDLVGPENFFLFGMTAQEVVERRMIEDHAAQAIGADTRLARALDAIRSGAFSGGDRDTFASIVDNLSGPDYFLVCSDFTDYWRAQRDVDAAFRDRDAWMRMAMLNTARSGWLSSDRTIRGYMADIWKADAVHT</sequence>
<reference evidence="12 13" key="1">
    <citation type="submission" date="2018-11" db="EMBL/GenBank/DDBJ databases">
        <title>Mesobaculum littorinae gen. nov., sp. nov., isolated from Littorina scabra that represents a novel genus of the order Rhodobacteraceae.</title>
        <authorList>
            <person name="Li F."/>
        </authorList>
    </citation>
    <scope>NUCLEOTIDE SEQUENCE [LARGE SCALE GENOMIC DNA]</scope>
    <source>
        <strain evidence="12 13">M0103</strain>
    </source>
</reference>
<dbReference type="FunFam" id="3.40.50.2000:FF:000003">
    <property type="entry name" value="Alpha-1,4 glucan phosphorylase"/>
    <property type="match status" value="1"/>
</dbReference>
<proteinExistence type="inferred from homology"/>
<dbReference type="NCBIfam" id="TIGR02093">
    <property type="entry name" value="P_ylase"/>
    <property type="match status" value="1"/>
</dbReference>
<keyword evidence="6 11" id="KW-0808">Transferase</keyword>
<dbReference type="InterPro" id="IPR011833">
    <property type="entry name" value="Glycg_phsphrylas"/>
</dbReference>
<evidence type="ECO:0000256" key="9">
    <source>
        <dbReference type="ARBA" id="ARBA00025174"/>
    </source>
</evidence>
<evidence type="ECO:0000256" key="1">
    <source>
        <dbReference type="ARBA" id="ARBA00001275"/>
    </source>
</evidence>
<dbReference type="SUPFAM" id="SSF53756">
    <property type="entry name" value="UDP-Glycosyltransferase/glycogen phosphorylase"/>
    <property type="match status" value="1"/>
</dbReference>
<dbReference type="EC" id="2.4.1.1" evidence="11"/>
<gene>
    <name evidence="12" type="ORF">EKE94_02705</name>
</gene>
<comment type="similarity">
    <text evidence="3 11">Belongs to the glycogen phosphorylase family.</text>
</comment>
<dbReference type="CDD" id="cd04300">
    <property type="entry name" value="GT35_Glycogen_Phosphorylase"/>
    <property type="match status" value="1"/>
</dbReference>
<feature type="modified residue" description="N6-(pyridoxal phosphate)lysine" evidence="10">
    <location>
        <position position="640"/>
    </location>
</feature>
<evidence type="ECO:0000256" key="10">
    <source>
        <dbReference type="PIRSR" id="PIRSR000460-1"/>
    </source>
</evidence>
<evidence type="ECO:0000313" key="13">
    <source>
        <dbReference type="Proteomes" id="UP000285908"/>
    </source>
</evidence>
<accession>A0A438ALR1</accession>
<dbReference type="PROSITE" id="PS00102">
    <property type="entry name" value="PHOSPHORYLASE"/>
    <property type="match status" value="1"/>
</dbReference>
<dbReference type="RefSeq" id="WP_127905052.1">
    <property type="nucleotide sequence ID" value="NZ_RQXX01000001.1"/>
</dbReference>
<comment type="caution">
    <text evidence="12">The sequence shown here is derived from an EMBL/GenBank/DDBJ whole genome shotgun (WGS) entry which is preliminary data.</text>
</comment>
<evidence type="ECO:0000256" key="6">
    <source>
        <dbReference type="ARBA" id="ARBA00022679"/>
    </source>
</evidence>
<dbReference type="FunFam" id="3.40.50.2000:FF:000807">
    <property type="entry name" value="Alpha-glucan phosphorylase 2, cytosolic"/>
    <property type="match status" value="1"/>
</dbReference>
<comment type="cofactor">
    <cofactor evidence="2 11">
        <name>pyridoxal 5'-phosphate</name>
        <dbReference type="ChEBI" id="CHEBI:597326"/>
    </cofactor>
</comment>
<name>A0A438ALR1_9RHOB</name>
<dbReference type="Proteomes" id="UP000285908">
    <property type="component" value="Unassembled WGS sequence"/>
</dbReference>
<dbReference type="PANTHER" id="PTHR11468:SF3">
    <property type="entry name" value="GLYCOGEN PHOSPHORYLASE, LIVER FORM"/>
    <property type="match status" value="1"/>
</dbReference>
<dbReference type="Pfam" id="PF00343">
    <property type="entry name" value="Phosphorylase"/>
    <property type="match status" value="1"/>
</dbReference>
<keyword evidence="4" id="KW-0021">Allosteric enzyme</keyword>
<protein>
    <recommendedName>
        <fullName evidence="11">Alpha-1,4 glucan phosphorylase</fullName>
        <ecNumber evidence="11">2.4.1.1</ecNumber>
    </recommendedName>
</protein>
<dbReference type="GO" id="GO:0030170">
    <property type="term" value="F:pyridoxal phosphate binding"/>
    <property type="evidence" value="ECO:0007669"/>
    <property type="project" value="InterPro"/>
</dbReference>
<dbReference type="GO" id="GO:0008184">
    <property type="term" value="F:glycogen phosphorylase activity"/>
    <property type="evidence" value="ECO:0007669"/>
    <property type="project" value="InterPro"/>
</dbReference>
<evidence type="ECO:0000256" key="3">
    <source>
        <dbReference type="ARBA" id="ARBA00006047"/>
    </source>
</evidence>
<dbReference type="GO" id="GO:0005737">
    <property type="term" value="C:cytoplasm"/>
    <property type="evidence" value="ECO:0007669"/>
    <property type="project" value="TreeGrafter"/>
</dbReference>